<name>A0A2K1XKV2_POPTR</name>
<dbReference type="Proteomes" id="UP000006729">
    <property type="component" value="Chromosome 15"/>
</dbReference>
<keyword evidence="7" id="KW-1185">Reference proteome</keyword>
<evidence type="ECO:0000313" key="6">
    <source>
        <dbReference type="EMBL" id="PNT01410.2"/>
    </source>
</evidence>
<dbReference type="Pfam" id="PF00704">
    <property type="entry name" value="Glyco_hydro_18"/>
    <property type="match status" value="1"/>
</dbReference>
<dbReference type="PRINTS" id="PR00551">
    <property type="entry name" value="2SGLOBULIN"/>
</dbReference>
<dbReference type="PROSITE" id="PS01095">
    <property type="entry name" value="GH18_1"/>
    <property type="match status" value="1"/>
</dbReference>
<proteinExistence type="inferred from homology"/>
<dbReference type="InterPro" id="IPR017853">
    <property type="entry name" value="GH"/>
</dbReference>
<dbReference type="CDD" id="cd06544">
    <property type="entry name" value="GH18_narbonin"/>
    <property type="match status" value="1"/>
</dbReference>
<evidence type="ECO:0000256" key="4">
    <source>
        <dbReference type="RuleBase" id="RU004453"/>
    </source>
</evidence>
<organism evidence="6 7">
    <name type="scientific">Populus trichocarpa</name>
    <name type="common">Western balsam poplar</name>
    <name type="synonym">Populus balsamifera subsp. trichocarpa</name>
    <dbReference type="NCBI Taxonomy" id="3694"/>
    <lineage>
        <taxon>Eukaryota</taxon>
        <taxon>Viridiplantae</taxon>
        <taxon>Streptophyta</taxon>
        <taxon>Embryophyta</taxon>
        <taxon>Tracheophyta</taxon>
        <taxon>Spermatophyta</taxon>
        <taxon>Magnoliopsida</taxon>
        <taxon>eudicotyledons</taxon>
        <taxon>Gunneridae</taxon>
        <taxon>Pentapetalae</taxon>
        <taxon>rosids</taxon>
        <taxon>fabids</taxon>
        <taxon>Malpighiales</taxon>
        <taxon>Salicaceae</taxon>
        <taxon>Saliceae</taxon>
        <taxon>Populus</taxon>
    </lineage>
</organism>
<comment type="caution">
    <text evidence="6">The sequence shown here is derived from an EMBL/GenBank/DDBJ whole genome shotgun (WGS) entry which is preliminary data.</text>
</comment>
<evidence type="ECO:0000256" key="3">
    <source>
        <dbReference type="RuleBase" id="RU000489"/>
    </source>
</evidence>
<comment type="similarity">
    <text evidence="4">Belongs to the glycosyl hydrolase 18 family.</text>
</comment>
<dbReference type="SUPFAM" id="SSF51445">
    <property type="entry name" value="(Trans)glycosidases"/>
    <property type="match status" value="1"/>
</dbReference>
<dbReference type="PANTHER" id="PTHR46476">
    <property type="entry name" value="CHITINASE 2-LIKE"/>
    <property type="match status" value="1"/>
</dbReference>
<keyword evidence="1 3" id="KW-0378">Hydrolase</keyword>
<dbReference type="InterPro" id="IPR000677">
    <property type="entry name" value="Chitinase-like"/>
</dbReference>
<gene>
    <name evidence="6" type="ORF">POPTR_015G098950v4</name>
</gene>
<evidence type="ECO:0000259" key="5">
    <source>
        <dbReference type="PROSITE" id="PS51910"/>
    </source>
</evidence>
<dbReference type="Gene3D" id="3.20.20.80">
    <property type="entry name" value="Glycosidases"/>
    <property type="match status" value="1"/>
</dbReference>
<dbReference type="AlphaFoldDB" id="A0A2K1XKV2"/>
<dbReference type="STRING" id="3694.A0A2K1XKV2"/>
<dbReference type="GO" id="GO:0005975">
    <property type="term" value="P:carbohydrate metabolic process"/>
    <property type="evidence" value="ECO:0007669"/>
    <property type="project" value="InterPro"/>
</dbReference>
<dbReference type="EMBL" id="CM009304">
    <property type="protein sequence ID" value="PNT01410.2"/>
    <property type="molecule type" value="Genomic_DNA"/>
</dbReference>
<sequence length="73" mass="8450">MKKEGVKLIKTAYLSQLYLALHGKQAVTSFFTVTKISHFQHIIIINPLWHFGTGVHTVNEWMNGWESSNQVFF</sequence>
<evidence type="ECO:0000256" key="1">
    <source>
        <dbReference type="ARBA" id="ARBA00022801"/>
    </source>
</evidence>
<dbReference type="PANTHER" id="PTHR46476:SF13">
    <property type="entry name" value="2, PUTATIVE, EXPRESSED-RELATED"/>
    <property type="match status" value="1"/>
</dbReference>
<evidence type="ECO:0000313" key="7">
    <source>
        <dbReference type="Proteomes" id="UP000006729"/>
    </source>
</evidence>
<accession>A0A2K1XKV2</accession>
<reference evidence="6 7" key="1">
    <citation type="journal article" date="2006" name="Science">
        <title>The genome of black cottonwood, Populus trichocarpa (Torr. &amp; Gray).</title>
        <authorList>
            <person name="Tuskan G.A."/>
            <person name="Difazio S."/>
            <person name="Jansson S."/>
            <person name="Bohlmann J."/>
            <person name="Grigoriev I."/>
            <person name="Hellsten U."/>
            <person name="Putnam N."/>
            <person name="Ralph S."/>
            <person name="Rombauts S."/>
            <person name="Salamov A."/>
            <person name="Schein J."/>
            <person name="Sterck L."/>
            <person name="Aerts A."/>
            <person name="Bhalerao R.R."/>
            <person name="Bhalerao R.P."/>
            <person name="Blaudez D."/>
            <person name="Boerjan W."/>
            <person name="Brun A."/>
            <person name="Brunner A."/>
            <person name="Busov V."/>
            <person name="Campbell M."/>
            <person name="Carlson J."/>
            <person name="Chalot M."/>
            <person name="Chapman J."/>
            <person name="Chen G.L."/>
            <person name="Cooper D."/>
            <person name="Coutinho P.M."/>
            <person name="Couturier J."/>
            <person name="Covert S."/>
            <person name="Cronk Q."/>
            <person name="Cunningham R."/>
            <person name="Davis J."/>
            <person name="Degroeve S."/>
            <person name="Dejardin A."/>
            <person name="Depamphilis C."/>
            <person name="Detter J."/>
            <person name="Dirks B."/>
            <person name="Dubchak I."/>
            <person name="Duplessis S."/>
            <person name="Ehlting J."/>
            <person name="Ellis B."/>
            <person name="Gendler K."/>
            <person name="Goodstein D."/>
            <person name="Gribskov M."/>
            <person name="Grimwood J."/>
            <person name="Groover A."/>
            <person name="Gunter L."/>
            <person name="Hamberger B."/>
            <person name="Heinze B."/>
            <person name="Helariutta Y."/>
            <person name="Henrissat B."/>
            <person name="Holligan D."/>
            <person name="Holt R."/>
            <person name="Huang W."/>
            <person name="Islam-Faridi N."/>
            <person name="Jones S."/>
            <person name="Jones-Rhoades M."/>
            <person name="Jorgensen R."/>
            <person name="Joshi C."/>
            <person name="Kangasjarvi J."/>
            <person name="Karlsson J."/>
            <person name="Kelleher C."/>
            <person name="Kirkpatrick R."/>
            <person name="Kirst M."/>
            <person name="Kohler A."/>
            <person name="Kalluri U."/>
            <person name="Larimer F."/>
            <person name="Leebens-Mack J."/>
            <person name="Leple J.C."/>
            <person name="Locascio P."/>
            <person name="Lou Y."/>
            <person name="Lucas S."/>
            <person name="Martin F."/>
            <person name="Montanini B."/>
            <person name="Napoli C."/>
            <person name="Nelson D.R."/>
            <person name="Nelson C."/>
            <person name="Nieminen K."/>
            <person name="Nilsson O."/>
            <person name="Pereda V."/>
            <person name="Peter G."/>
            <person name="Philippe R."/>
            <person name="Pilate G."/>
            <person name="Poliakov A."/>
            <person name="Razumovskaya J."/>
            <person name="Richardson P."/>
            <person name="Rinaldi C."/>
            <person name="Ritland K."/>
            <person name="Rouze P."/>
            <person name="Ryaboy D."/>
            <person name="Schmutz J."/>
            <person name="Schrader J."/>
            <person name="Segerman B."/>
            <person name="Shin H."/>
            <person name="Siddiqui A."/>
            <person name="Sterky F."/>
            <person name="Terry A."/>
            <person name="Tsai C.J."/>
            <person name="Uberbacher E."/>
            <person name="Unneberg P."/>
            <person name="Vahala J."/>
            <person name="Wall K."/>
            <person name="Wessler S."/>
            <person name="Yang G."/>
            <person name="Yin T."/>
            <person name="Douglas C."/>
            <person name="Marra M."/>
            <person name="Sandberg G."/>
            <person name="Van de Peer Y."/>
            <person name="Rokhsar D."/>
        </authorList>
    </citation>
    <scope>NUCLEOTIDE SEQUENCE [LARGE SCALE GENOMIC DNA]</scope>
    <source>
        <strain evidence="7">cv. Nisqually</strain>
    </source>
</reference>
<keyword evidence="2 3" id="KW-0326">Glycosidase</keyword>
<dbReference type="InterPro" id="IPR001223">
    <property type="entry name" value="Glyco_hydro18_cat"/>
</dbReference>
<protein>
    <recommendedName>
        <fullName evidence="5">GH18 domain-containing protein</fullName>
    </recommendedName>
</protein>
<evidence type="ECO:0000256" key="2">
    <source>
        <dbReference type="ARBA" id="ARBA00023295"/>
    </source>
</evidence>
<dbReference type="InParanoid" id="A0A2K1XKV2"/>
<dbReference type="PROSITE" id="PS51910">
    <property type="entry name" value="GH18_2"/>
    <property type="match status" value="1"/>
</dbReference>
<dbReference type="InterPro" id="IPR001579">
    <property type="entry name" value="Glyco_hydro_18_chit_AS"/>
</dbReference>
<dbReference type="GO" id="GO:0004553">
    <property type="term" value="F:hydrolase activity, hydrolyzing O-glycosyl compounds"/>
    <property type="evidence" value="ECO:0007669"/>
    <property type="project" value="InterPro"/>
</dbReference>